<keyword evidence="3" id="KW-1185">Reference proteome</keyword>
<feature type="compositionally biased region" description="Low complexity" evidence="1">
    <location>
        <begin position="204"/>
        <end position="228"/>
    </location>
</feature>
<dbReference type="EMBL" id="JAEUBG010003179">
    <property type="protein sequence ID" value="KAH3683325.1"/>
    <property type="molecule type" value="Genomic_DNA"/>
</dbReference>
<evidence type="ECO:0000313" key="3">
    <source>
        <dbReference type="Proteomes" id="UP000774326"/>
    </source>
</evidence>
<evidence type="ECO:0000313" key="2">
    <source>
        <dbReference type="EMBL" id="KAH3683325.1"/>
    </source>
</evidence>
<feature type="region of interest" description="Disordered" evidence="1">
    <location>
        <begin position="203"/>
        <end position="255"/>
    </location>
</feature>
<reference evidence="2" key="2">
    <citation type="submission" date="2021-01" db="EMBL/GenBank/DDBJ databases">
        <authorList>
            <person name="Schikora-Tamarit M.A."/>
        </authorList>
    </citation>
    <scope>NUCLEOTIDE SEQUENCE</scope>
    <source>
        <strain evidence="2">CBS2887</strain>
    </source>
</reference>
<comment type="caution">
    <text evidence="2">The sequence shown here is derived from an EMBL/GenBank/DDBJ whole genome shotgun (WGS) entry which is preliminary data.</text>
</comment>
<name>A0A9P8Q563_WICPI</name>
<sequence length="304" mass="33336">MFNKRLLKINTNATPLGSIPIPQSATPDEQTPATHGEDVDMLSELTPISTPTDQSTYFNQAEYFKPRYSRTESVSSIASSVSNFPMANELNLASFASNYKLTSEFESLLMEVYCSYQTNPQITPFNESSPPSGLITLVTKDTLQQALEKNIDIGIDVNNYTLTIIRQKFIQLCHKAYGFDTRSRNNSCGSMVSIPNVNLMSKFTNTPPSASSSSSQTDTLSTSNDSNLFSFELPNTPPATANSSTSNGGLQPSVRIHDSNIDQSVNSPVPSGDVPESLFNATSQRKRESLRLKRTGNKIVSTFR</sequence>
<evidence type="ECO:0000256" key="1">
    <source>
        <dbReference type="SAM" id="MobiDB-lite"/>
    </source>
</evidence>
<dbReference type="AlphaFoldDB" id="A0A9P8Q563"/>
<organism evidence="2 3">
    <name type="scientific">Wickerhamomyces pijperi</name>
    <name type="common">Yeast</name>
    <name type="synonym">Pichia pijperi</name>
    <dbReference type="NCBI Taxonomy" id="599730"/>
    <lineage>
        <taxon>Eukaryota</taxon>
        <taxon>Fungi</taxon>
        <taxon>Dikarya</taxon>
        <taxon>Ascomycota</taxon>
        <taxon>Saccharomycotina</taxon>
        <taxon>Saccharomycetes</taxon>
        <taxon>Phaffomycetales</taxon>
        <taxon>Wickerhamomycetaceae</taxon>
        <taxon>Wickerhamomyces</taxon>
    </lineage>
</organism>
<dbReference type="Proteomes" id="UP000774326">
    <property type="component" value="Unassembled WGS sequence"/>
</dbReference>
<protein>
    <submittedName>
        <fullName evidence="2">Uncharacterized protein</fullName>
    </submittedName>
</protein>
<proteinExistence type="predicted"/>
<gene>
    <name evidence="2" type="ORF">WICPIJ_005706</name>
</gene>
<feature type="compositionally biased region" description="Polar residues" evidence="1">
    <location>
        <begin position="238"/>
        <end position="250"/>
    </location>
</feature>
<reference evidence="2" key="1">
    <citation type="journal article" date="2021" name="Open Biol.">
        <title>Shared evolutionary footprints suggest mitochondrial oxidative damage underlies multiple complex I losses in fungi.</title>
        <authorList>
            <person name="Schikora-Tamarit M.A."/>
            <person name="Marcet-Houben M."/>
            <person name="Nosek J."/>
            <person name="Gabaldon T."/>
        </authorList>
    </citation>
    <scope>NUCLEOTIDE SEQUENCE</scope>
    <source>
        <strain evidence="2">CBS2887</strain>
    </source>
</reference>
<accession>A0A9P8Q563</accession>
<dbReference type="OrthoDB" id="3979912at2759"/>